<evidence type="ECO:0000256" key="4">
    <source>
        <dbReference type="ARBA" id="ARBA00022688"/>
    </source>
</evidence>
<protein>
    <recommendedName>
        <fullName evidence="12">Ubiquinone biosynthesis monooxygenase COQ6, mitochondrial</fullName>
        <ecNumber evidence="12">1.14.15.45</ecNumber>
    </recommendedName>
    <alternativeName>
        <fullName evidence="12">2-methoxy-6-polyprenolphenol 4-hydroxylase</fullName>
        <ecNumber evidence="12">1.14.15.46</ecNumber>
    </alternativeName>
</protein>
<dbReference type="InterPro" id="IPR018168">
    <property type="entry name" value="Ubi_Hdrlase_CS"/>
</dbReference>
<dbReference type="FunFam" id="3.50.50.60:FF:000021">
    <property type="entry name" value="Ubiquinone biosynthesis monooxygenase COQ6"/>
    <property type="match status" value="1"/>
</dbReference>
<comment type="subcellular location">
    <subcellularLocation>
        <location evidence="12">Mitochondrion inner membrane</location>
        <topology evidence="12">Peripheral membrane protein</topology>
        <orientation evidence="12">Matrix side</orientation>
    </subcellularLocation>
</comment>
<feature type="domain" description="FAD-binding" evidence="13">
    <location>
        <begin position="35"/>
        <end position="293"/>
    </location>
</feature>
<dbReference type="PANTHER" id="PTHR43876:SF7">
    <property type="entry name" value="UBIQUINONE BIOSYNTHESIS MONOOXYGENASE COQ6, MITOCHONDRIAL"/>
    <property type="match status" value="1"/>
</dbReference>
<evidence type="ECO:0000256" key="6">
    <source>
        <dbReference type="ARBA" id="ARBA00022827"/>
    </source>
</evidence>
<dbReference type="AlphaFoldDB" id="A0AAW1LF55"/>
<dbReference type="FunFam" id="3.50.50.60:FF:000086">
    <property type="entry name" value="Ubiquinone biosynthesis monooxygenase COQ6, mitochondrial"/>
    <property type="match status" value="1"/>
</dbReference>
<dbReference type="GO" id="GO:0016712">
    <property type="term" value="F:oxidoreductase activity, acting on paired donors, with incorporation or reduction of molecular oxygen, reduced flavin or flavoprotein as one donor, and incorporation of one atom of oxygen"/>
    <property type="evidence" value="ECO:0007669"/>
    <property type="project" value="UniProtKB-UniRule"/>
</dbReference>
<dbReference type="EMBL" id="JASPKY010000121">
    <property type="protein sequence ID" value="KAK9732194.1"/>
    <property type="molecule type" value="Genomic_DNA"/>
</dbReference>
<comment type="catalytic activity">
    <reaction evidence="12">
        <text>a 2-methoxy-6-(all-trans-polyprenyl)phenol + 2 reduced [2Fe-2S]-[ferredoxin] + O2 + 2 H(+) = a 2-methoxy-6-(all-trans-polyprenyl)benzene-1,4-diol + 2 oxidized [2Fe-2S]-[ferredoxin] + H2O</text>
        <dbReference type="Rhea" id="RHEA:81183"/>
        <dbReference type="Rhea" id="RHEA-COMP:9551"/>
        <dbReference type="Rhea" id="RHEA-COMP:10000"/>
        <dbReference type="Rhea" id="RHEA-COMP:10001"/>
        <dbReference type="Rhea" id="RHEA-COMP:10858"/>
        <dbReference type="ChEBI" id="CHEBI:15377"/>
        <dbReference type="ChEBI" id="CHEBI:15378"/>
        <dbReference type="ChEBI" id="CHEBI:15379"/>
        <dbReference type="ChEBI" id="CHEBI:33737"/>
        <dbReference type="ChEBI" id="CHEBI:33738"/>
        <dbReference type="ChEBI" id="CHEBI:62731"/>
        <dbReference type="ChEBI" id="CHEBI:84166"/>
        <dbReference type="EC" id="1.14.15.46"/>
    </reaction>
</comment>
<dbReference type="Gene3D" id="3.50.50.60">
    <property type="entry name" value="FAD/NAD(P)-binding domain"/>
    <property type="match status" value="2"/>
</dbReference>
<dbReference type="Pfam" id="PF01494">
    <property type="entry name" value="FAD_binding_3"/>
    <property type="match status" value="2"/>
</dbReference>
<evidence type="ECO:0000256" key="1">
    <source>
        <dbReference type="ARBA" id="ARBA00001974"/>
    </source>
</evidence>
<keyword evidence="7" id="KW-0809">Transit peptide</keyword>
<dbReference type="PROSITE" id="PS01304">
    <property type="entry name" value="UBIH"/>
    <property type="match status" value="1"/>
</dbReference>
<keyword evidence="11 12" id="KW-0472">Membrane</keyword>
<reference evidence="14" key="1">
    <citation type="submission" date="2023-05" db="EMBL/GenBank/DDBJ databases">
        <authorList>
            <person name="Nardi F."/>
            <person name="Carapelli A."/>
            <person name="Cucini C."/>
        </authorList>
    </citation>
    <scope>NUCLEOTIDE SEQUENCE</scope>
    <source>
        <strain evidence="14">DMR45628</strain>
        <tissue evidence="14">Testes</tissue>
    </source>
</reference>
<dbReference type="InterPro" id="IPR036188">
    <property type="entry name" value="FAD/NAD-bd_sf"/>
</dbReference>
<evidence type="ECO:0000256" key="2">
    <source>
        <dbReference type="ARBA" id="ARBA00005349"/>
    </source>
</evidence>
<dbReference type="EMBL" id="JASPKY010000121">
    <property type="protein sequence ID" value="KAK9732195.1"/>
    <property type="molecule type" value="Genomic_DNA"/>
</dbReference>
<dbReference type="GO" id="GO:0106364">
    <property type="term" value="F:4-hydroxy-3-all-trans-polyprenylbenzoate oxygenase activity"/>
    <property type="evidence" value="ECO:0007669"/>
    <property type="project" value="UniProtKB-EC"/>
</dbReference>
<keyword evidence="15" id="KW-1185">Reference proteome</keyword>
<keyword evidence="9 12" id="KW-0503">Monooxygenase</keyword>
<dbReference type="PRINTS" id="PR00420">
    <property type="entry name" value="RNGMNOXGNASE"/>
</dbReference>
<proteinExistence type="inferred from homology"/>
<evidence type="ECO:0000256" key="10">
    <source>
        <dbReference type="ARBA" id="ARBA00023128"/>
    </source>
</evidence>
<name>A0AAW1LF55_POPJA</name>
<evidence type="ECO:0000256" key="7">
    <source>
        <dbReference type="ARBA" id="ARBA00022946"/>
    </source>
</evidence>
<dbReference type="NCBIfam" id="TIGR01989">
    <property type="entry name" value="COQ6"/>
    <property type="match status" value="1"/>
</dbReference>
<evidence type="ECO:0000259" key="13">
    <source>
        <dbReference type="Pfam" id="PF01494"/>
    </source>
</evidence>
<dbReference type="InterPro" id="IPR000689">
    <property type="entry name" value="UbQ_mOase_COQ6"/>
</dbReference>
<evidence type="ECO:0000256" key="5">
    <source>
        <dbReference type="ARBA" id="ARBA00022792"/>
    </source>
</evidence>
<evidence type="ECO:0000256" key="9">
    <source>
        <dbReference type="ARBA" id="ARBA00023033"/>
    </source>
</evidence>
<comment type="function">
    <text evidence="12">FAD-dependent monooxygenase required for two non-consecutive steps during ubiquinone biosynthesis. Required for the C5-ring hydroxylation during ubiquinone biosynthesis by catalyzing the hydroxylation of 4-hydroxy-3-(all-trans-polyprenyl)benzoic acid to 3,4-dihydroxy-5-(all-trans-polyprenyl)benzoic acid. Also acts downstream of coq4, for the C1-hydroxylation during ubiquinone biosynthesis by catalyzing the hydroxylation of 2-methoxy-6-(all-trans-polyprenyl)phenol to 2-methoxy-6-(all-trans-polyprenyl)benzene-1,4-diol. The electrons required for the hydroxylation reaction are funneled indirectly to coq6 from NADPH via a ferredoxin/ferredoxin reductase system.</text>
</comment>
<keyword evidence="10 12" id="KW-0496">Mitochondrion</keyword>
<dbReference type="InterPro" id="IPR002938">
    <property type="entry name" value="FAD-bd"/>
</dbReference>
<organism evidence="14 15">
    <name type="scientific">Popillia japonica</name>
    <name type="common">Japanese beetle</name>
    <dbReference type="NCBI Taxonomy" id="7064"/>
    <lineage>
        <taxon>Eukaryota</taxon>
        <taxon>Metazoa</taxon>
        <taxon>Ecdysozoa</taxon>
        <taxon>Arthropoda</taxon>
        <taxon>Hexapoda</taxon>
        <taxon>Insecta</taxon>
        <taxon>Pterygota</taxon>
        <taxon>Neoptera</taxon>
        <taxon>Endopterygota</taxon>
        <taxon>Coleoptera</taxon>
        <taxon>Polyphaga</taxon>
        <taxon>Scarabaeiformia</taxon>
        <taxon>Scarabaeidae</taxon>
        <taxon>Rutelinae</taxon>
        <taxon>Popillia</taxon>
    </lineage>
</organism>
<keyword evidence="5 12" id="KW-0999">Mitochondrion inner membrane</keyword>
<evidence type="ECO:0000313" key="14">
    <source>
        <dbReference type="EMBL" id="KAK9732195.1"/>
    </source>
</evidence>
<comment type="cofactor">
    <cofactor evidence="1 12">
        <name>FAD</name>
        <dbReference type="ChEBI" id="CHEBI:57692"/>
    </cofactor>
</comment>
<dbReference type="GO" id="GO:0071949">
    <property type="term" value="F:FAD binding"/>
    <property type="evidence" value="ECO:0007669"/>
    <property type="project" value="InterPro"/>
</dbReference>
<comment type="similarity">
    <text evidence="2 12">Belongs to the UbiH/COQ6 family.</text>
</comment>
<reference evidence="14 15" key="2">
    <citation type="journal article" date="2024" name="BMC Genomics">
        <title>De novo assembly and annotation of Popillia japonica's genome with initial clues to its potential as an invasive pest.</title>
        <authorList>
            <person name="Cucini C."/>
            <person name="Boschi S."/>
            <person name="Funari R."/>
            <person name="Cardaioli E."/>
            <person name="Iannotti N."/>
            <person name="Marturano G."/>
            <person name="Paoli F."/>
            <person name="Bruttini M."/>
            <person name="Carapelli A."/>
            <person name="Frati F."/>
            <person name="Nardi F."/>
        </authorList>
    </citation>
    <scope>NUCLEOTIDE SEQUENCE [LARGE SCALE GENOMIC DNA]</scope>
    <source>
        <strain evidence="14">DMR45628</strain>
    </source>
</reference>
<gene>
    <name evidence="12" type="primary">coq6</name>
    <name evidence="14" type="ORF">QE152_g12999</name>
</gene>
<feature type="domain" description="FAD-binding" evidence="13">
    <location>
        <begin position="355"/>
        <end position="412"/>
    </location>
</feature>
<dbReference type="Proteomes" id="UP001458880">
    <property type="component" value="Unassembled WGS sequence"/>
</dbReference>
<dbReference type="GO" id="GO:0031314">
    <property type="term" value="C:extrinsic component of mitochondrial inner membrane"/>
    <property type="evidence" value="ECO:0007669"/>
    <property type="project" value="UniProtKB-UniRule"/>
</dbReference>
<comment type="catalytic activity">
    <reaction evidence="12">
        <text>a 4-hydroxy-3-(all-trans-polyprenyl)benzoate + 2 reduced [2Fe-2S]-[ferredoxin] + O2 + 2 H(+) = a 3,4-dihydroxy-5-(all-trans-polyprenyl)benzoate + 2 oxidized [2Fe-2S]-[ferredoxin] + H2O</text>
        <dbReference type="Rhea" id="RHEA:81195"/>
        <dbReference type="Rhea" id="RHEA-COMP:9514"/>
        <dbReference type="Rhea" id="RHEA-COMP:10000"/>
        <dbReference type="Rhea" id="RHEA-COMP:10001"/>
        <dbReference type="Rhea" id="RHEA-COMP:10930"/>
        <dbReference type="ChEBI" id="CHEBI:15377"/>
        <dbReference type="ChEBI" id="CHEBI:15378"/>
        <dbReference type="ChEBI" id="CHEBI:15379"/>
        <dbReference type="ChEBI" id="CHEBI:33737"/>
        <dbReference type="ChEBI" id="CHEBI:33738"/>
        <dbReference type="ChEBI" id="CHEBI:64694"/>
        <dbReference type="ChEBI" id="CHEBI:78396"/>
        <dbReference type="EC" id="1.14.15.45"/>
    </reaction>
</comment>
<evidence type="ECO:0000256" key="8">
    <source>
        <dbReference type="ARBA" id="ARBA00023002"/>
    </source>
</evidence>
<evidence type="ECO:0000256" key="3">
    <source>
        <dbReference type="ARBA" id="ARBA00022630"/>
    </source>
</evidence>
<dbReference type="SUPFAM" id="SSF51905">
    <property type="entry name" value="FAD/NAD(P)-binding domain"/>
    <property type="match status" value="1"/>
</dbReference>
<comment type="subunit">
    <text evidence="12">Component of a multi-subunit COQ enzyme complex.</text>
</comment>
<dbReference type="PANTHER" id="PTHR43876">
    <property type="entry name" value="UBIQUINONE BIOSYNTHESIS MONOOXYGENASE COQ6, MITOCHONDRIAL"/>
    <property type="match status" value="1"/>
</dbReference>
<dbReference type="InterPro" id="IPR010971">
    <property type="entry name" value="UbiH/COQ6"/>
</dbReference>
<keyword evidence="6 12" id="KW-0274">FAD</keyword>
<dbReference type="EC" id="1.14.15.46" evidence="12"/>
<sequence>MIKTHVLNAIFRQSLSKSAYRRFATSTALNSENHYDIIVAGGGMVGSTLACTLSKNPKLSNRKILLLEASKDFNWKPTEKYSNRVVALNLNTRKLFERIGFWKHIESVRYSPVYKIQAWDALSESMITFDSSNDTEEVAYIVENSLILYAASIENKSLHNLNIINEARIKSCNLAIHEDDEIRVELENGTSYTCELLLGCDGVSSKVREAMGVQYVGWNYKQMGLVATLNLSEDTEENTIAWQRYIPTGTIALLPLNTKQSSLVWCNTKDNIQKLLKLPPEQFVDELNSALWKQYERNDIVNQATKFLNNILRTLDASSNIMQQLPPNICSIEQSSRAAFPLGFGHSANYIRKGAALVGDAAHRVHPLGGQGVNLGFGDICCLDEILGNAVYSGRKLNNLLDLRKYETARQRHNVPTMLALDGLQKLYTTDFTPVVLLRSLGLQITHALTPVKRAIIEQASH</sequence>
<evidence type="ECO:0000256" key="12">
    <source>
        <dbReference type="HAMAP-Rule" id="MF_03193"/>
    </source>
</evidence>
<dbReference type="GO" id="GO:0120538">
    <property type="term" value="F:2-methoxy-6-polyprenolphenol 4-hydroxylase activity"/>
    <property type="evidence" value="ECO:0007669"/>
    <property type="project" value="UniProtKB-EC"/>
</dbReference>
<comment type="caution">
    <text evidence="14">The sequence shown here is derived from an EMBL/GenBank/DDBJ whole genome shotgun (WGS) entry which is preliminary data.</text>
</comment>
<evidence type="ECO:0000313" key="15">
    <source>
        <dbReference type="Proteomes" id="UP001458880"/>
    </source>
</evidence>
<dbReference type="EC" id="1.14.15.45" evidence="12"/>
<dbReference type="HAMAP" id="MF_03193">
    <property type="entry name" value="COQ6_monooxygenase"/>
    <property type="match status" value="1"/>
</dbReference>
<dbReference type="InterPro" id="IPR051205">
    <property type="entry name" value="UbiH/COQ6_monooxygenase"/>
</dbReference>
<accession>A0AAW1LF55</accession>
<comment type="pathway">
    <text evidence="12">Cofactor biosynthesis; ubiquinone biosynthesis.</text>
</comment>
<dbReference type="NCBIfam" id="TIGR01988">
    <property type="entry name" value="Ubi-OHases"/>
    <property type="match status" value="1"/>
</dbReference>
<keyword evidence="8 12" id="KW-0560">Oxidoreductase</keyword>
<keyword evidence="3 12" id="KW-0285">Flavoprotein</keyword>
<keyword evidence="4 12" id="KW-0831">Ubiquinone biosynthesis</keyword>
<evidence type="ECO:0000256" key="11">
    <source>
        <dbReference type="ARBA" id="ARBA00023136"/>
    </source>
</evidence>